<dbReference type="SUPFAM" id="SSF52540">
    <property type="entry name" value="P-loop containing nucleoside triphosphate hydrolases"/>
    <property type="match status" value="1"/>
</dbReference>
<dbReference type="Gene3D" id="1.20.1560.10">
    <property type="entry name" value="ABC transporter type 1, transmembrane domain"/>
    <property type="match status" value="1"/>
</dbReference>
<sequence>MKYLFFSLFLCYNLIVYIYCVSKNAYNIKKKRRGECNFPINNQRCNNNMNSLIMNKYLYKKRKHSNTLPFIKTYNNFKEKNKNDVVYISYYSINHNKKYNNKIHTHILFMNNNNNNNNNNSSSSSSSSSSNNNKEYIKANNTNMLFSIYNKISEDGKSKNSLLSDISKLFKIVKDSKLIFVTGFLLTTLSAIVDSYIPIFLSKTVSFVMERKNFTFLKIHKTNLSVVKDLIEYLKFFSTNPFHMYVLISVISLLFSSFRSYIFNVCAYVSTNKLQKYLFNVLLHKNMNYFKKKGKGELISRLNIDSSELIDIFTTNIIVLFRNMIKIVLSFYFLYKINVHLFIVSLFIVFIISNISIFFSNIFRKLAKEESNVVAQSNNIVEESIYNFSLISTFNTHNKEIKKYNNSLDTIYMSRMKLGLLYIIEKFFIRLIDMMTFILTLILSKKTLMYNLNTDTRTIISSVIYMQNIIAQSCTIEQQYSRVQELIGNAEDVIKLIEKDNMRNNNNNNNENIKLVCNKYNFFSILFNINDMKNFIFNHSLLKKFQTIQNNSDYVSNIIKPNYLKLFERNYNNLIKLFFNEKNYNQCDESLFKNGSIDDIINNIDMYEKKEETNKTNKINDYHNFISNKQVYDDKTKDCTLKKKKQDNSFHYNTPNNNVDMKNQLDQHCFSKSEKFQNKLKKKIQEINMQEVYQFIKNDHELIIKYKLDRKFIRFLKTHYKKNIILFILKLYKERNNSVSDNFLFLFDNISSFKNLSMKDKKSILKMSNITNKTIYIILLTFLFYNYSKFYYKRQKKKNFINFIEKKNKMLKNNQNVERDQHGSSTYEKLYESMDDEININDVLSDTICDNSDDTICDNSNDTICDNSNDTICDNSNDTICDNSNDTICDNSNDTLCDNSNDTICDNSNDTICNNSNDTICDNSNDTLCDNSNDISRNYQSNQHLYPQIMSTKPNKNDQYNNNPTDNLELNNESVILNKTKSRTKKKRNLNNILPYIVENAIKELEILKFIDANYKSINENLILDNIKDNQKGSTLIFENVDFYFAKYPKNKILSNINLKFSNKYTYGILCYNDSGKNYLAKLAARLYNKTYGNILLDDENIENISKYILTKKISLVEEQSYIFSDSIIYNMLYSYNCITKGNKNFYYLNYNFKLNQNNINNCVHLFSHDNDITTSDYNNNNINKNINSDNYSSSSSNTISSSINNEQYEKIKEKNKKKKIKYKIKENKPSIYNIHNTTNNNLVDQSLYTFKNFKKKCLMCGSLIDTKLLEEQKKSPSYNKYKVHFIKKLYKEIIKVSKIVCLYDVINSYPDKFFHNINDKILSGGQKQKISLARAIIKKPKILILDDAFSALDAANELKIFSSLKNYLPNCTIVNLSHKITTVNKCDYIYVLKDGKIIEHGLRTKLIQNRNSEYIKKFNEY</sequence>
<feature type="transmembrane region" description="Helical" evidence="6">
    <location>
        <begin position="341"/>
        <end position="363"/>
    </location>
</feature>
<dbReference type="Pfam" id="PF00664">
    <property type="entry name" value="ABC_membrane"/>
    <property type="match status" value="1"/>
</dbReference>
<feature type="transmembrane region" description="Helical" evidence="6">
    <location>
        <begin position="6"/>
        <end position="22"/>
    </location>
</feature>
<accession>A0A151LTL7</accession>
<dbReference type="EMBL" id="LVLA01000004">
    <property type="protein sequence ID" value="KYO02526.1"/>
    <property type="molecule type" value="Genomic_DNA"/>
</dbReference>
<dbReference type="PANTHER" id="PTHR43394:SF1">
    <property type="entry name" value="ATP-BINDING CASSETTE SUB-FAMILY B MEMBER 10, MITOCHONDRIAL"/>
    <property type="match status" value="1"/>
</dbReference>
<keyword evidence="3 6" id="KW-1133">Transmembrane helix</keyword>
<dbReference type="KEGG" id="prei:PRSY57_0301900"/>
<evidence type="ECO:0000259" key="8">
    <source>
        <dbReference type="PROSITE" id="PS50929"/>
    </source>
</evidence>
<dbReference type="GO" id="GO:0015421">
    <property type="term" value="F:ABC-type oligopeptide transporter activity"/>
    <property type="evidence" value="ECO:0007669"/>
    <property type="project" value="TreeGrafter"/>
</dbReference>
<keyword evidence="2 6" id="KW-0812">Transmembrane</keyword>
<dbReference type="PROSITE" id="PS50929">
    <property type="entry name" value="ABC_TM1F"/>
    <property type="match status" value="1"/>
</dbReference>
<evidence type="ECO:0000256" key="4">
    <source>
        <dbReference type="ARBA" id="ARBA00023136"/>
    </source>
</evidence>
<feature type="transmembrane region" description="Helical" evidence="6">
    <location>
        <begin position="420"/>
        <end position="443"/>
    </location>
</feature>
<dbReference type="GO" id="GO:0005524">
    <property type="term" value="F:ATP binding"/>
    <property type="evidence" value="ECO:0007669"/>
    <property type="project" value="InterPro"/>
</dbReference>
<dbReference type="Pfam" id="PF00005">
    <property type="entry name" value="ABC_tran"/>
    <property type="match status" value="1"/>
</dbReference>
<evidence type="ECO:0000259" key="7">
    <source>
        <dbReference type="PROSITE" id="PS50893"/>
    </source>
</evidence>
<feature type="transmembrane region" description="Helical" evidence="6">
    <location>
        <begin position="242"/>
        <end position="269"/>
    </location>
</feature>
<dbReference type="Gene3D" id="3.40.50.300">
    <property type="entry name" value="P-loop containing nucleotide triphosphate hydrolases"/>
    <property type="match status" value="2"/>
</dbReference>
<dbReference type="GO" id="GO:0016887">
    <property type="term" value="F:ATP hydrolysis activity"/>
    <property type="evidence" value="ECO:0007669"/>
    <property type="project" value="InterPro"/>
</dbReference>
<dbReference type="InterPro" id="IPR003439">
    <property type="entry name" value="ABC_transporter-like_ATP-bd"/>
</dbReference>
<dbReference type="InterPro" id="IPR039421">
    <property type="entry name" value="Type_1_exporter"/>
</dbReference>
<feature type="transmembrane region" description="Helical" evidence="6">
    <location>
        <begin position="309"/>
        <end position="335"/>
    </location>
</feature>
<dbReference type="RefSeq" id="XP_012761102.2">
    <property type="nucleotide sequence ID" value="XM_012905648.2"/>
</dbReference>
<dbReference type="VEuPathDB" id="PlasmoDB:PRG01_0306000"/>
<feature type="transmembrane region" description="Helical" evidence="6">
    <location>
        <begin position="178"/>
        <end position="201"/>
    </location>
</feature>
<feature type="domain" description="ABC transmembrane type-1" evidence="8">
    <location>
        <begin position="181"/>
        <end position="485"/>
    </location>
</feature>
<dbReference type="GO" id="GO:0005743">
    <property type="term" value="C:mitochondrial inner membrane"/>
    <property type="evidence" value="ECO:0007669"/>
    <property type="project" value="TreeGrafter"/>
</dbReference>
<dbReference type="FunFam" id="1.20.1560.10:FF:000137">
    <property type="entry name" value="Putative ABC transporter, (TAP family)"/>
    <property type="match status" value="1"/>
</dbReference>
<evidence type="ECO:0000256" key="6">
    <source>
        <dbReference type="SAM" id="Phobius"/>
    </source>
</evidence>
<keyword evidence="4 6" id="KW-0472">Membrane</keyword>
<evidence type="ECO:0000256" key="2">
    <source>
        <dbReference type="ARBA" id="ARBA00022692"/>
    </source>
</evidence>
<comment type="subcellular location">
    <subcellularLocation>
        <location evidence="1">Membrane</location>
        <topology evidence="1">Multi-pass membrane protein</topology>
    </subcellularLocation>
</comment>
<evidence type="ECO:0000256" key="3">
    <source>
        <dbReference type="ARBA" id="ARBA00022989"/>
    </source>
</evidence>
<dbReference type="Proteomes" id="UP000076359">
    <property type="component" value="Chromosome 3"/>
</dbReference>
<protein>
    <submittedName>
        <fullName evidence="9">ABC transporter, (TAP family), putative</fullName>
    </submittedName>
</protein>
<evidence type="ECO:0000313" key="10">
    <source>
        <dbReference type="Proteomes" id="UP000076359"/>
    </source>
</evidence>
<comment type="caution">
    <text evidence="9">The sequence shown here is derived from an EMBL/GenBank/DDBJ whole genome shotgun (WGS) entry which is preliminary data.</text>
</comment>
<dbReference type="PROSITE" id="PS00211">
    <property type="entry name" value="ABC_TRANSPORTER_1"/>
    <property type="match status" value="1"/>
</dbReference>
<proteinExistence type="predicted"/>
<dbReference type="InterPro" id="IPR017871">
    <property type="entry name" value="ABC_transporter-like_CS"/>
</dbReference>
<evidence type="ECO:0000313" key="9">
    <source>
        <dbReference type="EMBL" id="KYO02526.1"/>
    </source>
</evidence>
<dbReference type="GO" id="GO:0090374">
    <property type="term" value="P:oligopeptide export from mitochondrion"/>
    <property type="evidence" value="ECO:0007669"/>
    <property type="project" value="TreeGrafter"/>
</dbReference>
<reference evidence="9 10" key="1">
    <citation type="journal article" date="2016" name="Nat. Commun.">
        <title>Genomes of cryptic chimpanzee Plasmodium species reveal key evolutionary events leading to human malaria.</title>
        <authorList>
            <person name="Sundararaman S.A."/>
            <person name="Plenderleith L.J."/>
            <person name="Liu W."/>
            <person name="Loy D.E."/>
            <person name="Learn G.H."/>
            <person name="Li Y."/>
            <person name="Shaw K.S."/>
            <person name="Ayouba A."/>
            <person name="Peeters M."/>
            <person name="Speede S."/>
            <person name="Shaw G.M."/>
            <person name="Bushman F.D."/>
            <person name="Brisson D."/>
            <person name="Rayner J.C."/>
            <person name="Sharp P.M."/>
            <person name="Hahn B.H."/>
        </authorList>
    </citation>
    <scope>NUCLEOTIDE SEQUENCE [LARGE SCALE GENOMIC DNA]</scope>
    <source>
        <strain evidence="9 10">SY57</strain>
    </source>
</reference>
<dbReference type="InterPro" id="IPR027417">
    <property type="entry name" value="P-loop_NTPase"/>
</dbReference>
<evidence type="ECO:0000256" key="1">
    <source>
        <dbReference type="ARBA" id="ARBA00004141"/>
    </source>
</evidence>
<name>A0A151LTL7_PLARE</name>
<feature type="domain" description="ABC transporter" evidence="7">
    <location>
        <begin position="1036"/>
        <end position="1420"/>
    </location>
</feature>
<dbReference type="InterPro" id="IPR036640">
    <property type="entry name" value="ABC1_TM_sf"/>
</dbReference>
<dbReference type="GeneID" id="24529202"/>
<dbReference type="PANTHER" id="PTHR43394">
    <property type="entry name" value="ATP-DEPENDENT PERMEASE MDL1, MITOCHONDRIAL"/>
    <property type="match status" value="1"/>
</dbReference>
<feature type="region of interest" description="Disordered" evidence="5">
    <location>
        <begin position="110"/>
        <end position="133"/>
    </location>
</feature>
<evidence type="ECO:0000256" key="5">
    <source>
        <dbReference type="SAM" id="MobiDB-lite"/>
    </source>
</evidence>
<dbReference type="VEuPathDB" id="PlasmoDB:PRCDC_0301900"/>
<feature type="compositionally biased region" description="Low complexity" evidence="5">
    <location>
        <begin position="111"/>
        <end position="133"/>
    </location>
</feature>
<dbReference type="PROSITE" id="PS50893">
    <property type="entry name" value="ABC_TRANSPORTER_2"/>
    <property type="match status" value="1"/>
</dbReference>
<organism evidence="9 10">
    <name type="scientific">Plasmodium reichenowi</name>
    <dbReference type="NCBI Taxonomy" id="5854"/>
    <lineage>
        <taxon>Eukaryota</taxon>
        <taxon>Sar</taxon>
        <taxon>Alveolata</taxon>
        <taxon>Apicomplexa</taxon>
        <taxon>Aconoidasida</taxon>
        <taxon>Haemosporida</taxon>
        <taxon>Plasmodiidae</taxon>
        <taxon>Plasmodium</taxon>
        <taxon>Plasmodium (Laverania)</taxon>
    </lineage>
</organism>
<gene>
    <name evidence="9" type="ORF">PRSY57_0301900</name>
</gene>
<dbReference type="InterPro" id="IPR011527">
    <property type="entry name" value="ABC1_TM_dom"/>
</dbReference>
<dbReference type="SUPFAM" id="SSF90123">
    <property type="entry name" value="ABC transporter transmembrane region"/>
    <property type="match status" value="1"/>
</dbReference>